<reference evidence="2 3" key="1">
    <citation type="submission" date="2019-05" db="EMBL/GenBank/DDBJ databases">
        <title>Mikania micrantha, genome provides insights into the molecular mechanism of rapid growth.</title>
        <authorList>
            <person name="Liu B."/>
        </authorList>
    </citation>
    <scope>NUCLEOTIDE SEQUENCE [LARGE SCALE GENOMIC DNA]</scope>
    <source>
        <strain evidence="2">NLD-2019</strain>
        <tissue evidence="2">Leaf</tissue>
    </source>
</reference>
<accession>A0A5N6MYL3</accession>
<evidence type="ECO:0000313" key="3">
    <source>
        <dbReference type="Proteomes" id="UP000326396"/>
    </source>
</evidence>
<dbReference type="PANTHER" id="PTHR35999:SF1">
    <property type="entry name" value="MITOCHONDRIAL IMPORT RECEPTOR SUBUNIT TOM6 HOMOLOG"/>
    <property type="match status" value="1"/>
</dbReference>
<evidence type="ECO:0000256" key="1">
    <source>
        <dbReference type="SAM" id="Phobius"/>
    </source>
</evidence>
<dbReference type="OrthoDB" id="1912883at2759"/>
<keyword evidence="1" id="KW-0812">Transmembrane</keyword>
<organism evidence="2 3">
    <name type="scientific">Mikania micrantha</name>
    <name type="common">bitter vine</name>
    <dbReference type="NCBI Taxonomy" id="192012"/>
    <lineage>
        <taxon>Eukaryota</taxon>
        <taxon>Viridiplantae</taxon>
        <taxon>Streptophyta</taxon>
        <taxon>Embryophyta</taxon>
        <taxon>Tracheophyta</taxon>
        <taxon>Spermatophyta</taxon>
        <taxon>Magnoliopsida</taxon>
        <taxon>eudicotyledons</taxon>
        <taxon>Gunneridae</taxon>
        <taxon>Pentapetalae</taxon>
        <taxon>asterids</taxon>
        <taxon>campanulids</taxon>
        <taxon>Asterales</taxon>
        <taxon>Asteraceae</taxon>
        <taxon>Asteroideae</taxon>
        <taxon>Heliantheae alliance</taxon>
        <taxon>Eupatorieae</taxon>
        <taxon>Mikania</taxon>
    </lineage>
</organism>
<name>A0A5N6MYL3_9ASTR</name>
<dbReference type="InterPro" id="IPR034554">
    <property type="entry name" value="TOM6_plants"/>
</dbReference>
<feature type="transmembrane region" description="Helical" evidence="1">
    <location>
        <begin position="106"/>
        <end position="127"/>
    </location>
</feature>
<evidence type="ECO:0000313" key="2">
    <source>
        <dbReference type="EMBL" id="KAD4179137.1"/>
    </source>
</evidence>
<dbReference type="EMBL" id="SZYD01000014">
    <property type="protein sequence ID" value="KAD4179137.1"/>
    <property type="molecule type" value="Genomic_DNA"/>
</dbReference>
<dbReference type="GO" id="GO:0005742">
    <property type="term" value="C:mitochondrial outer membrane translocase complex"/>
    <property type="evidence" value="ECO:0007669"/>
    <property type="project" value="InterPro"/>
</dbReference>
<keyword evidence="1" id="KW-0472">Membrane</keyword>
<gene>
    <name evidence="2" type="ORF">E3N88_27728</name>
</gene>
<keyword evidence="3" id="KW-1185">Reference proteome</keyword>
<dbReference type="Proteomes" id="UP000326396">
    <property type="component" value="Linkage Group LG4"/>
</dbReference>
<dbReference type="AlphaFoldDB" id="A0A5N6MYL3"/>
<comment type="caution">
    <text evidence="2">The sequence shown here is derived from an EMBL/GenBank/DDBJ whole genome shotgun (WGS) entry which is preliminary data.</text>
</comment>
<sequence>MQLKFLSLKTFKPHKLLKINHEELVDGMLLKTSPKAANGGWLIDFANLAKTRQSEKGKPNTDQIEDVFGDVHEKARQAALKQLRVHVALLGAWATAIRVAPYVLHYLIVSIVILILTGFEVGVCNPLNKVTLIPKSLNQPTPKYWISSSPLNFSDLSQIFITCGSNNRRNSALHNGATTDSRHSTLVCNLDLIGRFLVIQPLTSNISATGTGNRLASLQH</sequence>
<protein>
    <submittedName>
        <fullName evidence="2">Uncharacterized protein</fullName>
    </submittedName>
</protein>
<proteinExistence type="predicted"/>
<keyword evidence="1" id="KW-1133">Transmembrane helix</keyword>
<dbReference type="PANTHER" id="PTHR35999">
    <property type="entry name" value="MITOCHONDRIAL IMPORT RECEPTOR SUBUNIT TOM6 HOMOLOG"/>
    <property type="match status" value="1"/>
</dbReference>